<evidence type="ECO:0000256" key="1">
    <source>
        <dbReference type="SAM" id="Phobius"/>
    </source>
</evidence>
<keyword evidence="1" id="KW-1133">Transmembrane helix</keyword>
<name>C4FCI7_9BIFI</name>
<dbReference type="InterPro" id="IPR021202">
    <property type="entry name" value="Rv3654c-like"/>
</dbReference>
<dbReference type="RefSeq" id="WP_003824929.1">
    <property type="nucleotide sequence ID" value="NZ_AP012322.1"/>
</dbReference>
<feature type="transmembrane region" description="Helical" evidence="1">
    <location>
        <begin position="31"/>
        <end position="55"/>
    </location>
</feature>
<reference evidence="2" key="1">
    <citation type="submission" date="2009-04" db="EMBL/GenBank/DDBJ databases">
        <authorList>
            <person name="Weinstock G."/>
            <person name="Sodergren E."/>
            <person name="Clifton S."/>
            <person name="Fulton L."/>
            <person name="Fulton B."/>
            <person name="Courtney L."/>
            <person name="Fronick C."/>
            <person name="Harrison M."/>
            <person name="Strong C."/>
            <person name="Farmer C."/>
            <person name="Delahaunty K."/>
            <person name="Markovic C."/>
            <person name="Hall O."/>
            <person name="Minx P."/>
            <person name="Tomlinson C."/>
            <person name="Mitreva M."/>
            <person name="Nelson J."/>
            <person name="Hou S."/>
            <person name="Wollam A."/>
            <person name="Pepin K.H."/>
            <person name="Johnson M."/>
            <person name="Bhonagiri V."/>
            <person name="Nash W.E."/>
            <person name="Warren W."/>
            <person name="Chinwalla A."/>
            <person name="Mardis E.R."/>
            <person name="Wilson R.K."/>
        </authorList>
    </citation>
    <scope>NUCLEOTIDE SEQUENCE [LARGE SCALE GENOMIC DNA]</scope>
    <source>
        <strain evidence="2">DSM 20098</strain>
    </source>
</reference>
<dbReference type="EMBL" id="ABYS02000001">
    <property type="protein sequence ID" value="EEP21895.1"/>
    <property type="molecule type" value="Genomic_DNA"/>
</dbReference>
<accession>C4FCI7</accession>
<keyword evidence="3" id="KW-1185">Reference proteome</keyword>
<keyword evidence="1" id="KW-0472">Membrane</keyword>
<dbReference type="Proteomes" id="UP000006408">
    <property type="component" value="Unassembled WGS sequence"/>
</dbReference>
<dbReference type="eggNOG" id="ENOG5033B4F">
    <property type="taxonomic scope" value="Bacteria"/>
</dbReference>
<comment type="caution">
    <text evidence="2">The sequence shown here is derived from an EMBL/GenBank/DDBJ whole genome shotgun (WGS) entry which is preliminary data.</text>
</comment>
<gene>
    <name evidence="2" type="ORF">BIFANG_02012</name>
</gene>
<dbReference type="NCBIfam" id="TIGR03816">
    <property type="entry name" value="tadE_like_DECH"/>
    <property type="match status" value="1"/>
</dbReference>
<evidence type="ECO:0000313" key="3">
    <source>
        <dbReference type="Proteomes" id="UP000006408"/>
    </source>
</evidence>
<dbReference type="AlphaFoldDB" id="C4FCI7"/>
<dbReference type="HOGENOM" id="CLU_104210_2_1_11"/>
<organism evidence="2 3">
    <name type="scientific">Bifidobacterium angulatum DSM 20098 = JCM 7096</name>
    <dbReference type="NCBI Taxonomy" id="518635"/>
    <lineage>
        <taxon>Bacteria</taxon>
        <taxon>Bacillati</taxon>
        <taxon>Actinomycetota</taxon>
        <taxon>Actinomycetes</taxon>
        <taxon>Bifidobacteriales</taxon>
        <taxon>Bifidobacteriaceae</taxon>
        <taxon>Bifidobacterium</taxon>
    </lineage>
</organism>
<dbReference type="PATRIC" id="fig|518635.7.peg.12"/>
<dbReference type="STRING" id="1683.Bang102_000965"/>
<keyword evidence="1" id="KW-0812">Transmembrane</keyword>
<evidence type="ECO:0000313" key="2">
    <source>
        <dbReference type="EMBL" id="EEP21895.1"/>
    </source>
</evidence>
<proteinExistence type="predicted"/>
<dbReference type="GeneID" id="42865939"/>
<sequence>MIARSQLQRLLLPIRRLCIRLHRSDKGSGTVVGVALVMVAATLVSVMSGAGHVAVRHAQARSAADLAAFSAALAWRNGRRDPCSLAGAVAEGNNASMVSCHMEGEHMGDVEVSVTMHVGVPLVSKVVASARAGPSACD</sequence>
<protein>
    <submittedName>
        <fullName evidence="2">TadE-like protein</fullName>
    </submittedName>
</protein>